<dbReference type="EMBL" id="CAMXCM010000001">
    <property type="protein sequence ID" value="CAI3922189.1"/>
    <property type="molecule type" value="Genomic_DNA"/>
</dbReference>
<dbReference type="EMBL" id="CAMXCS010000001">
    <property type="protein sequence ID" value="CAI3939519.1"/>
    <property type="molecule type" value="Genomic_DNA"/>
</dbReference>
<proteinExistence type="predicted"/>
<comment type="caution">
    <text evidence="1">The sequence shown here is derived from an EMBL/GenBank/DDBJ whole genome shotgun (WGS) entry which is preliminary data.</text>
</comment>
<dbReference type="AlphaFoldDB" id="A0A9W4TKY1"/>
<reference evidence="1" key="1">
    <citation type="submission" date="2022-10" db="EMBL/GenBank/DDBJ databases">
        <authorList>
            <person name="Botero Cardona J."/>
        </authorList>
    </citation>
    <scope>NUCLEOTIDE SEQUENCE</scope>
    <source>
        <strain evidence="1">LMG 31819</strain>
        <strain evidence="2">R-53529</strain>
    </source>
</reference>
<keyword evidence="4" id="KW-1185">Reference proteome</keyword>
<evidence type="ECO:0000313" key="1">
    <source>
        <dbReference type="EMBL" id="CAI3922189.1"/>
    </source>
</evidence>
<dbReference type="Proteomes" id="UP001154259">
    <property type="component" value="Unassembled WGS sequence"/>
</dbReference>
<organism evidence="1 3">
    <name type="scientific">Commensalibacter communis</name>
    <dbReference type="NCBI Taxonomy" id="2972786"/>
    <lineage>
        <taxon>Bacteria</taxon>
        <taxon>Pseudomonadati</taxon>
        <taxon>Pseudomonadota</taxon>
        <taxon>Alphaproteobacteria</taxon>
        <taxon>Acetobacterales</taxon>
        <taxon>Acetobacteraceae</taxon>
    </lineage>
</organism>
<evidence type="ECO:0000313" key="2">
    <source>
        <dbReference type="EMBL" id="CAI3939519.1"/>
    </source>
</evidence>
<evidence type="ECO:0000313" key="4">
    <source>
        <dbReference type="Proteomes" id="UP001154259"/>
    </source>
</evidence>
<accession>A0A9W4TKY1</accession>
<protein>
    <submittedName>
        <fullName evidence="1">Uncharacterized protein</fullName>
    </submittedName>
</protein>
<sequence length="204" mass="23354">MALNLLEPLRNMLFRSLRGYKNIIVMQVLFIKSKQIIGLLFAIFFFFAYQSKAQNVTTDNNNLLSLSIICPGNPQCIYSKENTLQLNISIKNNTNQDLYIPLKAMTHITTSFYFKDIRDGKDNIIPDPTWNGSAVLFKELSLLPASGSLIISTLYINPENKEIKNTPTNHIIFHAKTITPVYLYNSYKPIDSYQNVNLNLNNLR</sequence>
<dbReference type="Proteomes" id="UP001154255">
    <property type="component" value="Unassembled WGS sequence"/>
</dbReference>
<evidence type="ECO:0000313" key="3">
    <source>
        <dbReference type="Proteomes" id="UP001154255"/>
    </source>
</evidence>
<name>A0A9W4TKY1_9PROT</name>
<gene>
    <name evidence="2" type="ORF">R53529_LOCUS1026</name>
    <name evidence="1" type="ORF">R53530_LOCUS74</name>
</gene>